<accession>A0ABD2XLA0</accession>
<proteinExistence type="predicted"/>
<dbReference type="AlphaFoldDB" id="A0ABD2XLA0"/>
<reference evidence="2 3" key="1">
    <citation type="journal article" date="2024" name="bioRxiv">
        <title>A reference genome for Trichogramma kaykai: A tiny desert-dwelling parasitoid wasp with competing sex-ratio distorters.</title>
        <authorList>
            <person name="Culotta J."/>
            <person name="Lindsey A.R."/>
        </authorList>
    </citation>
    <scope>NUCLEOTIDE SEQUENCE [LARGE SCALE GENOMIC DNA]</scope>
    <source>
        <strain evidence="2 3">KSX58</strain>
    </source>
</reference>
<feature type="signal peptide" evidence="1">
    <location>
        <begin position="1"/>
        <end position="18"/>
    </location>
</feature>
<dbReference type="EMBL" id="JBJJXI010000019">
    <property type="protein sequence ID" value="KAL3405940.1"/>
    <property type="molecule type" value="Genomic_DNA"/>
</dbReference>
<gene>
    <name evidence="2" type="ORF">TKK_001356</name>
</gene>
<comment type="caution">
    <text evidence="2">The sequence shown here is derived from an EMBL/GenBank/DDBJ whole genome shotgun (WGS) entry which is preliminary data.</text>
</comment>
<evidence type="ECO:0000313" key="3">
    <source>
        <dbReference type="Proteomes" id="UP001627154"/>
    </source>
</evidence>
<name>A0ABD2XLA0_9HYME</name>
<keyword evidence="3" id="KW-1185">Reference proteome</keyword>
<dbReference type="Proteomes" id="UP001627154">
    <property type="component" value="Unassembled WGS sequence"/>
</dbReference>
<keyword evidence="1" id="KW-0732">Signal</keyword>
<feature type="chain" id="PRO_5044819946" evidence="1">
    <location>
        <begin position="19"/>
        <end position="249"/>
    </location>
</feature>
<organism evidence="2 3">
    <name type="scientific">Trichogramma kaykai</name>
    <dbReference type="NCBI Taxonomy" id="54128"/>
    <lineage>
        <taxon>Eukaryota</taxon>
        <taxon>Metazoa</taxon>
        <taxon>Ecdysozoa</taxon>
        <taxon>Arthropoda</taxon>
        <taxon>Hexapoda</taxon>
        <taxon>Insecta</taxon>
        <taxon>Pterygota</taxon>
        <taxon>Neoptera</taxon>
        <taxon>Endopterygota</taxon>
        <taxon>Hymenoptera</taxon>
        <taxon>Apocrita</taxon>
        <taxon>Proctotrupomorpha</taxon>
        <taxon>Chalcidoidea</taxon>
        <taxon>Trichogrammatidae</taxon>
        <taxon>Trichogramma</taxon>
    </lineage>
</organism>
<protein>
    <submittedName>
        <fullName evidence="2">Uncharacterized protein</fullName>
    </submittedName>
</protein>
<sequence length="249" mass="27474">MRLVLILFLVSFACTVYGFSLSKFTHKIWNETKKKVTSLAGSDKKYVIEAGQALSDVHDLEEKAIKAISGLLSKSLLEAEESLSGSFEYANKFKVDYEHCKKKSESDVHAALEEILHDVTAKVKEVYRELKTEAKEVIHRAETGISEAKKSFWEGAKSIFEAGKSAGSFVLEDVTLPATIEVLVKTTQKKLASRTASIVRDAQWCVIEAVKVDGVDASGLEGNEVSVELAEGNDYGPALPKKCIWDVIW</sequence>
<evidence type="ECO:0000313" key="2">
    <source>
        <dbReference type="EMBL" id="KAL3405940.1"/>
    </source>
</evidence>
<evidence type="ECO:0000256" key="1">
    <source>
        <dbReference type="SAM" id="SignalP"/>
    </source>
</evidence>